<sequence>MNYSNPIDPTGRFENLPRSYSAVTSRSGGGDNSEDFNELMRAASARTLVNRIDMDMVLKQHQQETTSRPVSSNGLPKSVSVGMGRIDEEKAGDLGEGDVPVVTNSYPRSRSYAVGKTNGAL</sequence>
<dbReference type="InterPro" id="IPR016972">
    <property type="entry name" value="UCP031279"/>
</dbReference>
<dbReference type="PANTHER" id="PTHR33526">
    <property type="entry name" value="OS07G0123800 PROTEIN"/>
    <property type="match status" value="1"/>
</dbReference>
<comment type="caution">
    <text evidence="2">The sequence shown here is derived from an EMBL/GenBank/DDBJ whole genome shotgun (WGS) entry which is preliminary data.</text>
</comment>
<feature type="compositionally biased region" description="Polar residues" evidence="1">
    <location>
        <begin position="63"/>
        <end position="75"/>
    </location>
</feature>
<dbReference type="PIRSF" id="PIRSF031279">
    <property type="entry name" value="UCP031279"/>
    <property type="match status" value="1"/>
</dbReference>
<feature type="region of interest" description="Disordered" evidence="1">
    <location>
        <begin position="88"/>
        <end position="121"/>
    </location>
</feature>
<feature type="region of interest" description="Disordered" evidence="1">
    <location>
        <begin position="61"/>
        <end position="80"/>
    </location>
</feature>
<protein>
    <submittedName>
        <fullName evidence="2">Uncharacterized protein</fullName>
    </submittedName>
</protein>
<gene>
    <name evidence="2" type="ORF">L195_g040705</name>
</gene>
<reference evidence="2 3" key="1">
    <citation type="journal article" date="2014" name="Am. J. Bot.">
        <title>Genome assembly and annotation for red clover (Trifolium pratense; Fabaceae).</title>
        <authorList>
            <person name="Istvanek J."/>
            <person name="Jaros M."/>
            <person name="Krenek A."/>
            <person name="Repkova J."/>
        </authorList>
    </citation>
    <scope>NUCLEOTIDE SEQUENCE [LARGE SCALE GENOMIC DNA]</scope>
    <source>
        <strain evidence="3">cv. Tatra</strain>
        <tissue evidence="2">Young leaves</tissue>
    </source>
</reference>
<evidence type="ECO:0000256" key="1">
    <source>
        <dbReference type="SAM" id="MobiDB-lite"/>
    </source>
</evidence>
<proteinExistence type="predicted"/>
<reference evidence="2 3" key="2">
    <citation type="journal article" date="2017" name="Front. Plant Sci.">
        <title>Gene Classification and Mining of Molecular Markers Useful in Red Clover (Trifolium pratense) Breeding.</title>
        <authorList>
            <person name="Istvanek J."/>
            <person name="Dluhosova J."/>
            <person name="Dluhos P."/>
            <person name="Patkova L."/>
            <person name="Nedelnik J."/>
            <person name="Repkova J."/>
        </authorList>
    </citation>
    <scope>NUCLEOTIDE SEQUENCE [LARGE SCALE GENOMIC DNA]</scope>
    <source>
        <strain evidence="3">cv. Tatra</strain>
        <tissue evidence="2">Young leaves</tissue>
    </source>
</reference>
<feature type="region of interest" description="Disordered" evidence="1">
    <location>
        <begin position="1"/>
        <end position="35"/>
    </location>
</feature>
<evidence type="ECO:0000313" key="3">
    <source>
        <dbReference type="Proteomes" id="UP000236291"/>
    </source>
</evidence>
<accession>A0A2K3M1J2</accession>
<name>A0A2K3M1J2_TRIPR</name>
<dbReference type="Proteomes" id="UP000236291">
    <property type="component" value="Unassembled WGS sequence"/>
</dbReference>
<organism evidence="2 3">
    <name type="scientific">Trifolium pratense</name>
    <name type="common">Red clover</name>
    <dbReference type="NCBI Taxonomy" id="57577"/>
    <lineage>
        <taxon>Eukaryota</taxon>
        <taxon>Viridiplantae</taxon>
        <taxon>Streptophyta</taxon>
        <taxon>Embryophyta</taxon>
        <taxon>Tracheophyta</taxon>
        <taxon>Spermatophyta</taxon>
        <taxon>Magnoliopsida</taxon>
        <taxon>eudicotyledons</taxon>
        <taxon>Gunneridae</taxon>
        <taxon>Pentapetalae</taxon>
        <taxon>rosids</taxon>
        <taxon>fabids</taxon>
        <taxon>Fabales</taxon>
        <taxon>Fabaceae</taxon>
        <taxon>Papilionoideae</taxon>
        <taxon>50 kb inversion clade</taxon>
        <taxon>NPAAA clade</taxon>
        <taxon>Hologalegina</taxon>
        <taxon>IRL clade</taxon>
        <taxon>Trifolieae</taxon>
        <taxon>Trifolium</taxon>
    </lineage>
</organism>
<dbReference type="PANTHER" id="PTHR33526:SF13">
    <property type="entry name" value="TYROSINE-PROTEIN PHOSPHATASE 3-LIKE"/>
    <property type="match status" value="1"/>
</dbReference>
<dbReference type="AlphaFoldDB" id="A0A2K3M1J2"/>
<dbReference type="EMBL" id="ASHM01046839">
    <property type="protein sequence ID" value="PNX84642.1"/>
    <property type="molecule type" value="Genomic_DNA"/>
</dbReference>
<evidence type="ECO:0000313" key="2">
    <source>
        <dbReference type="EMBL" id="PNX84642.1"/>
    </source>
</evidence>